<dbReference type="InterPro" id="IPR000999">
    <property type="entry name" value="RNase_III_dom"/>
</dbReference>
<dbReference type="AlphaFoldDB" id="A0AAD7ICB0"/>
<comment type="caution">
    <text evidence="8">The sequence shown here is derived from an EMBL/GenBank/DDBJ whole genome shotgun (WGS) entry which is preliminary data.</text>
</comment>
<dbReference type="PROSITE" id="PS50142">
    <property type="entry name" value="RNASE_3_2"/>
    <property type="match status" value="1"/>
</dbReference>
<dbReference type="PANTHER" id="PTHR11207:SF0">
    <property type="entry name" value="RIBONUCLEASE 3"/>
    <property type="match status" value="1"/>
</dbReference>
<dbReference type="GO" id="GO:0006364">
    <property type="term" value="P:rRNA processing"/>
    <property type="evidence" value="ECO:0007669"/>
    <property type="project" value="TreeGrafter"/>
</dbReference>
<evidence type="ECO:0000313" key="9">
    <source>
        <dbReference type="Proteomes" id="UP001215598"/>
    </source>
</evidence>
<organism evidence="8 9">
    <name type="scientific">Mycena metata</name>
    <dbReference type="NCBI Taxonomy" id="1033252"/>
    <lineage>
        <taxon>Eukaryota</taxon>
        <taxon>Fungi</taxon>
        <taxon>Dikarya</taxon>
        <taxon>Basidiomycota</taxon>
        <taxon>Agaricomycotina</taxon>
        <taxon>Agaricomycetes</taxon>
        <taxon>Agaricomycetidae</taxon>
        <taxon>Agaricales</taxon>
        <taxon>Marasmiineae</taxon>
        <taxon>Mycenaceae</taxon>
        <taxon>Mycena</taxon>
    </lineage>
</organism>
<keyword evidence="9" id="KW-1185">Reference proteome</keyword>
<keyword evidence="3" id="KW-0378">Hydrolase</keyword>
<dbReference type="SUPFAM" id="SSF69065">
    <property type="entry name" value="RNase III domain-like"/>
    <property type="match status" value="1"/>
</dbReference>
<dbReference type="CDD" id="cd00593">
    <property type="entry name" value="RIBOc"/>
    <property type="match status" value="1"/>
</dbReference>
<evidence type="ECO:0000256" key="3">
    <source>
        <dbReference type="ARBA" id="ARBA00022801"/>
    </source>
</evidence>
<dbReference type="Pfam" id="PF14622">
    <property type="entry name" value="Ribonucleas_3_3"/>
    <property type="match status" value="1"/>
</dbReference>
<proteinExistence type="predicted"/>
<evidence type="ECO:0000256" key="5">
    <source>
        <dbReference type="PROSITE-ProRule" id="PRU00266"/>
    </source>
</evidence>
<sequence length="361" mass="39750">MSRGEAHARTLARNLALALFYTPSGPTSATTYKLMRRLKIQSQFQLDSRSDFTASAAPSSAEPTMSLQPDFGLNSRLFPPLPHIEREDIRTRVFTHRSYFARPTHVFEDRADDPSPDNEKFEHLGDSVLGLVVTSLMLEMYPGLRVGPSTKVRAMIVGNATLAEISVKYRLPEKLRLHPAQAVTLRASTNVQADLFESFIGGLYTEQGLVAVTQWLNPLFRPYAKAAYTVVRAQHGLPPVESPLASPTSSRGVPSPLNGDTNIGHLALFNQHLQKSDQRVEWVYSDHHPFGDMDVDTKGGIATPTSADDNRFAQGNKSTPVWSVQVLVDGRVFGRGRGNTKKAARNEAAKEGLAQLGVAFW</sequence>
<evidence type="ECO:0000256" key="2">
    <source>
        <dbReference type="ARBA" id="ARBA00022759"/>
    </source>
</evidence>
<feature type="domain" description="RNase III" evidence="7">
    <location>
        <begin position="64"/>
        <end position="208"/>
    </location>
</feature>
<keyword evidence="2" id="KW-0255">Endonuclease</keyword>
<reference evidence="8" key="1">
    <citation type="submission" date="2023-03" db="EMBL/GenBank/DDBJ databases">
        <title>Massive genome expansion in bonnet fungi (Mycena s.s.) driven by repeated elements and novel gene families across ecological guilds.</title>
        <authorList>
            <consortium name="Lawrence Berkeley National Laboratory"/>
            <person name="Harder C.B."/>
            <person name="Miyauchi S."/>
            <person name="Viragh M."/>
            <person name="Kuo A."/>
            <person name="Thoen E."/>
            <person name="Andreopoulos B."/>
            <person name="Lu D."/>
            <person name="Skrede I."/>
            <person name="Drula E."/>
            <person name="Henrissat B."/>
            <person name="Morin E."/>
            <person name="Kohler A."/>
            <person name="Barry K."/>
            <person name="LaButti K."/>
            <person name="Morin E."/>
            <person name="Salamov A."/>
            <person name="Lipzen A."/>
            <person name="Mereny Z."/>
            <person name="Hegedus B."/>
            <person name="Baldrian P."/>
            <person name="Stursova M."/>
            <person name="Weitz H."/>
            <person name="Taylor A."/>
            <person name="Grigoriev I.V."/>
            <person name="Nagy L.G."/>
            <person name="Martin F."/>
            <person name="Kauserud H."/>
        </authorList>
    </citation>
    <scope>NUCLEOTIDE SEQUENCE</scope>
    <source>
        <strain evidence="8">CBHHK182m</strain>
    </source>
</reference>
<dbReference type="SMART" id="SM00535">
    <property type="entry name" value="RIBOc"/>
    <property type="match status" value="1"/>
</dbReference>
<dbReference type="Gene3D" id="3.30.160.20">
    <property type="match status" value="1"/>
</dbReference>
<evidence type="ECO:0000256" key="1">
    <source>
        <dbReference type="ARBA" id="ARBA00022722"/>
    </source>
</evidence>
<dbReference type="SUPFAM" id="SSF54768">
    <property type="entry name" value="dsRNA-binding domain-like"/>
    <property type="match status" value="1"/>
</dbReference>
<dbReference type="GO" id="GO:0006369">
    <property type="term" value="P:termination of RNA polymerase II transcription"/>
    <property type="evidence" value="ECO:0007669"/>
    <property type="project" value="TreeGrafter"/>
</dbReference>
<gene>
    <name evidence="8" type="ORF">B0H16DRAFT_1729288</name>
</gene>
<dbReference type="GO" id="GO:0034475">
    <property type="term" value="P:U4 snRNA 3'-end processing"/>
    <property type="evidence" value="ECO:0007669"/>
    <property type="project" value="TreeGrafter"/>
</dbReference>
<evidence type="ECO:0000313" key="8">
    <source>
        <dbReference type="EMBL" id="KAJ7739908.1"/>
    </source>
</evidence>
<dbReference type="Pfam" id="PF00035">
    <property type="entry name" value="dsrm"/>
    <property type="match status" value="1"/>
</dbReference>
<dbReference type="GO" id="GO:0005654">
    <property type="term" value="C:nucleoplasm"/>
    <property type="evidence" value="ECO:0007669"/>
    <property type="project" value="TreeGrafter"/>
</dbReference>
<dbReference type="InterPro" id="IPR036389">
    <property type="entry name" value="RNase_III_sf"/>
</dbReference>
<dbReference type="Gene3D" id="1.10.1520.10">
    <property type="entry name" value="Ribonuclease III domain"/>
    <property type="match status" value="1"/>
</dbReference>
<evidence type="ECO:0000259" key="6">
    <source>
        <dbReference type="PROSITE" id="PS50137"/>
    </source>
</evidence>
<dbReference type="Proteomes" id="UP001215598">
    <property type="component" value="Unassembled WGS sequence"/>
</dbReference>
<dbReference type="PROSITE" id="PS50137">
    <property type="entry name" value="DS_RBD"/>
    <property type="match status" value="1"/>
</dbReference>
<dbReference type="GO" id="GO:0004525">
    <property type="term" value="F:ribonuclease III activity"/>
    <property type="evidence" value="ECO:0007669"/>
    <property type="project" value="InterPro"/>
</dbReference>
<keyword evidence="4 5" id="KW-0694">RNA-binding</keyword>
<evidence type="ECO:0000259" key="7">
    <source>
        <dbReference type="PROSITE" id="PS50142"/>
    </source>
</evidence>
<evidence type="ECO:0000256" key="4">
    <source>
        <dbReference type="ARBA" id="ARBA00022884"/>
    </source>
</evidence>
<dbReference type="EMBL" id="JARKIB010000105">
    <property type="protein sequence ID" value="KAJ7739908.1"/>
    <property type="molecule type" value="Genomic_DNA"/>
</dbReference>
<keyword evidence="1" id="KW-0540">Nuclease</keyword>
<protein>
    <submittedName>
        <fullName evidence="8">Ribonuclease III domain-containing protein</fullName>
    </submittedName>
</protein>
<dbReference type="PANTHER" id="PTHR11207">
    <property type="entry name" value="RIBONUCLEASE III"/>
    <property type="match status" value="1"/>
</dbReference>
<name>A0AAD7ICB0_9AGAR</name>
<dbReference type="GO" id="GO:0003723">
    <property type="term" value="F:RNA binding"/>
    <property type="evidence" value="ECO:0007669"/>
    <property type="project" value="UniProtKB-UniRule"/>
</dbReference>
<accession>A0AAD7ICB0</accession>
<dbReference type="InterPro" id="IPR014720">
    <property type="entry name" value="dsRBD_dom"/>
</dbReference>
<feature type="domain" description="DRBM" evidence="6">
    <location>
        <begin position="261"/>
        <end position="358"/>
    </location>
</feature>